<feature type="transmembrane region" description="Helical" evidence="1">
    <location>
        <begin position="12"/>
        <end position="34"/>
    </location>
</feature>
<sequence length="40" mass="4151">MSMLPLLAGLPTWVVAVVVLVVLLGALMVVRAIGNGRPHS</sequence>
<name>A0A344UV47_9ACTN</name>
<dbReference type="EMBL" id="CP025198">
    <property type="protein sequence ID" value="AXE39145.1"/>
    <property type="molecule type" value="Genomic_DNA"/>
</dbReference>
<dbReference type="KEGG" id="acij:JS278_01991"/>
<organism evidence="2 3">
    <name type="scientific">Acidipropionibacterium virtanenii</name>
    <dbReference type="NCBI Taxonomy" id="2057246"/>
    <lineage>
        <taxon>Bacteria</taxon>
        <taxon>Bacillati</taxon>
        <taxon>Actinomycetota</taxon>
        <taxon>Actinomycetes</taxon>
        <taxon>Propionibacteriales</taxon>
        <taxon>Propionibacteriaceae</taxon>
        <taxon>Acidipropionibacterium</taxon>
    </lineage>
</organism>
<keyword evidence="1" id="KW-1133">Transmembrane helix</keyword>
<protein>
    <submittedName>
        <fullName evidence="2">Uncharacterized protein</fullName>
    </submittedName>
</protein>
<evidence type="ECO:0000313" key="2">
    <source>
        <dbReference type="EMBL" id="AXE39145.1"/>
    </source>
</evidence>
<evidence type="ECO:0000313" key="3">
    <source>
        <dbReference type="Proteomes" id="UP000251995"/>
    </source>
</evidence>
<keyword evidence="1" id="KW-0812">Transmembrane</keyword>
<proteinExistence type="predicted"/>
<evidence type="ECO:0000256" key="1">
    <source>
        <dbReference type="SAM" id="Phobius"/>
    </source>
</evidence>
<keyword evidence="3" id="KW-1185">Reference proteome</keyword>
<dbReference type="AlphaFoldDB" id="A0A344UV47"/>
<dbReference type="Proteomes" id="UP000251995">
    <property type="component" value="Chromosome"/>
</dbReference>
<keyword evidence="1" id="KW-0472">Membrane</keyword>
<accession>A0A344UV47</accession>
<dbReference type="RefSeq" id="WP_281269166.1">
    <property type="nucleotide sequence ID" value="NZ_CP025198.1"/>
</dbReference>
<gene>
    <name evidence="2" type="ORF">JS278_01991</name>
</gene>
<reference evidence="2 3" key="1">
    <citation type="submission" date="2017-12" db="EMBL/GenBank/DDBJ databases">
        <title>The whole genome sequence of the Acidipropionibacterium virtanenii sp. nov. type strain JS278.</title>
        <authorList>
            <person name="Laine P."/>
            <person name="Deptula P."/>
            <person name="Varmanen P."/>
            <person name="Auvinen P."/>
        </authorList>
    </citation>
    <scope>NUCLEOTIDE SEQUENCE [LARGE SCALE GENOMIC DNA]</scope>
    <source>
        <strain evidence="2 3">JS278</strain>
    </source>
</reference>